<name>A0A085ZZE0_9FLAO</name>
<sequence>MSQIIATTYEGKYHSSTKSPLSTDPIQVDLKFGPIDLLMGSYASCMLGTVDFYARKKDFEVNGSRSELSYDMSAEGGQVGTIHVKMFFDKAYTAEQKEVIEHSAKNLCHVGNSLNPSIVKNYEFFYEAK</sequence>
<dbReference type="Gene3D" id="3.30.300.20">
    <property type="match status" value="1"/>
</dbReference>
<dbReference type="Proteomes" id="UP000028705">
    <property type="component" value="Unassembled WGS sequence"/>
</dbReference>
<proteinExistence type="predicted"/>
<dbReference type="RefSeq" id="WP_034715608.1">
    <property type="nucleotide sequence ID" value="NZ_JPRH01000017.1"/>
</dbReference>
<keyword evidence="2" id="KW-1185">Reference proteome</keyword>
<evidence type="ECO:0008006" key="3">
    <source>
        <dbReference type="Google" id="ProtNLM"/>
    </source>
</evidence>
<organism evidence="1 2">
    <name type="scientific">Chryseobacterium soli</name>
    <dbReference type="NCBI Taxonomy" id="445961"/>
    <lineage>
        <taxon>Bacteria</taxon>
        <taxon>Pseudomonadati</taxon>
        <taxon>Bacteroidota</taxon>
        <taxon>Flavobacteriia</taxon>
        <taxon>Flavobacteriales</taxon>
        <taxon>Weeksellaceae</taxon>
        <taxon>Chryseobacterium group</taxon>
        <taxon>Chryseobacterium</taxon>
    </lineage>
</organism>
<dbReference type="SUPFAM" id="SSF82784">
    <property type="entry name" value="OsmC-like"/>
    <property type="match status" value="1"/>
</dbReference>
<accession>A0A085ZZE0</accession>
<dbReference type="STRING" id="445961.IW15_22405"/>
<reference evidence="1 2" key="1">
    <citation type="submission" date="2014-07" db="EMBL/GenBank/DDBJ databases">
        <title>Genome of Chryseobacterium soli DSM 19298.</title>
        <authorList>
            <person name="Stropko S.J."/>
            <person name="Pipes S.E."/>
            <person name="Newman J."/>
        </authorList>
    </citation>
    <scope>NUCLEOTIDE SEQUENCE [LARGE SCALE GENOMIC DNA]</scope>
    <source>
        <strain evidence="1 2">DSM 19298</strain>
    </source>
</reference>
<dbReference type="InterPro" id="IPR003718">
    <property type="entry name" value="OsmC/Ohr_fam"/>
</dbReference>
<evidence type="ECO:0000313" key="1">
    <source>
        <dbReference type="EMBL" id="KFF09804.1"/>
    </source>
</evidence>
<dbReference type="Pfam" id="PF02566">
    <property type="entry name" value="OsmC"/>
    <property type="match status" value="1"/>
</dbReference>
<protein>
    <recommendedName>
        <fullName evidence="3">Osmotically inducible protein OsmC</fullName>
    </recommendedName>
</protein>
<dbReference type="OrthoDB" id="290036at2"/>
<evidence type="ECO:0000313" key="2">
    <source>
        <dbReference type="Proteomes" id="UP000028705"/>
    </source>
</evidence>
<dbReference type="EMBL" id="JPRH01000017">
    <property type="protein sequence ID" value="KFF09804.1"/>
    <property type="molecule type" value="Genomic_DNA"/>
</dbReference>
<dbReference type="InterPro" id="IPR036102">
    <property type="entry name" value="OsmC/Ohrsf"/>
</dbReference>
<comment type="caution">
    <text evidence="1">The sequence shown here is derived from an EMBL/GenBank/DDBJ whole genome shotgun (WGS) entry which is preliminary data.</text>
</comment>
<dbReference type="InterPro" id="IPR015946">
    <property type="entry name" value="KH_dom-like_a/b"/>
</dbReference>
<dbReference type="eggNOG" id="COG1765">
    <property type="taxonomic scope" value="Bacteria"/>
</dbReference>
<gene>
    <name evidence="1" type="ORF">IW15_22405</name>
</gene>
<dbReference type="AlphaFoldDB" id="A0A085ZZE0"/>